<evidence type="ECO:0000313" key="6">
    <source>
        <dbReference type="EMBL" id="MCQ1950656.1"/>
    </source>
</evidence>
<dbReference type="RefSeq" id="WP_407080002.1">
    <property type="nucleotide sequence ID" value="NZ_CP104263.1"/>
</dbReference>
<reference evidence="6 7" key="1">
    <citation type="submission" date="2022-07" db="EMBL/GenBank/DDBJ databases">
        <title>Novel species in genus Arthrobacter.</title>
        <authorList>
            <person name="Liu Y."/>
        </authorList>
    </citation>
    <scope>NUCLEOTIDE SEQUENCE [LARGE SCALE GENOMIC DNA]</scope>
    <source>
        <strain evidence="7">zg-Y859</strain>
    </source>
</reference>
<evidence type="ECO:0000256" key="4">
    <source>
        <dbReference type="ARBA" id="ARBA00023136"/>
    </source>
</evidence>
<evidence type="ECO:0000256" key="1">
    <source>
        <dbReference type="ARBA" id="ARBA00004141"/>
    </source>
</evidence>
<protein>
    <submittedName>
        <fullName evidence="6">DoxX family protein</fullName>
    </submittedName>
</protein>
<feature type="transmembrane region" description="Helical" evidence="5">
    <location>
        <begin position="88"/>
        <end position="109"/>
    </location>
</feature>
<accession>A0ABT1NSU2</accession>
<dbReference type="Pfam" id="PF13564">
    <property type="entry name" value="DoxX_2"/>
    <property type="match status" value="1"/>
</dbReference>
<keyword evidence="2 5" id="KW-0812">Transmembrane</keyword>
<evidence type="ECO:0000256" key="3">
    <source>
        <dbReference type="ARBA" id="ARBA00022989"/>
    </source>
</evidence>
<keyword evidence="4 5" id="KW-0472">Membrane</keyword>
<gene>
    <name evidence="6" type="ORF">NNX28_12060</name>
</gene>
<dbReference type="EMBL" id="JANFLP010000012">
    <property type="protein sequence ID" value="MCQ1950656.1"/>
    <property type="molecule type" value="Genomic_DNA"/>
</dbReference>
<keyword evidence="3 5" id="KW-1133">Transmembrane helix</keyword>
<evidence type="ECO:0000256" key="5">
    <source>
        <dbReference type="SAM" id="Phobius"/>
    </source>
</evidence>
<sequence>MALLFAGVGVVKIFQSYARVRENLRWPEDFSPVTVKLIGVLEVLGAAGLVIPEATGLAPVLTPIAASGLTVLMALAVLVHVRRGERNRIALGVILMMLSLVVALGRFGLFG</sequence>
<comment type="subcellular location">
    <subcellularLocation>
        <location evidence="1">Membrane</location>
        <topology evidence="1">Multi-pass membrane protein</topology>
    </subcellularLocation>
</comment>
<evidence type="ECO:0000256" key="2">
    <source>
        <dbReference type="ARBA" id="ARBA00022692"/>
    </source>
</evidence>
<dbReference type="Proteomes" id="UP001206924">
    <property type="component" value="Unassembled WGS sequence"/>
</dbReference>
<keyword evidence="7" id="KW-1185">Reference proteome</keyword>
<dbReference type="InterPro" id="IPR032808">
    <property type="entry name" value="DoxX"/>
</dbReference>
<comment type="caution">
    <text evidence="6">The sequence shown here is derived from an EMBL/GenBank/DDBJ whole genome shotgun (WGS) entry which is preliminary data.</text>
</comment>
<organism evidence="6 7">
    <name type="scientific">Arthrobacter jinronghuae</name>
    <dbReference type="NCBI Taxonomy" id="2964609"/>
    <lineage>
        <taxon>Bacteria</taxon>
        <taxon>Bacillati</taxon>
        <taxon>Actinomycetota</taxon>
        <taxon>Actinomycetes</taxon>
        <taxon>Micrococcales</taxon>
        <taxon>Micrococcaceae</taxon>
        <taxon>Arthrobacter</taxon>
    </lineage>
</organism>
<evidence type="ECO:0000313" key="7">
    <source>
        <dbReference type="Proteomes" id="UP001206924"/>
    </source>
</evidence>
<feature type="transmembrane region" description="Helical" evidence="5">
    <location>
        <begin position="60"/>
        <end position="81"/>
    </location>
</feature>
<name>A0ABT1NSU2_9MICC</name>
<proteinExistence type="predicted"/>